<gene>
    <name evidence="1" type="ORF">B4119_3993</name>
</gene>
<protein>
    <submittedName>
        <fullName evidence="1">Uncharacterized protein</fullName>
    </submittedName>
</protein>
<name>A0A150M6W9_9BACL</name>
<evidence type="ECO:0000313" key="1">
    <source>
        <dbReference type="EMBL" id="KYD20101.1"/>
    </source>
</evidence>
<organism evidence="1 2">
    <name type="scientific">Saccharococcus caldoxylosilyticus</name>
    <dbReference type="NCBI Taxonomy" id="81408"/>
    <lineage>
        <taxon>Bacteria</taxon>
        <taxon>Bacillati</taxon>
        <taxon>Bacillota</taxon>
        <taxon>Bacilli</taxon>
        <taxon>Bacillales</taxon>
        <taxon>Anoxybacillaceae</taxon>
        <taxon>Saccharococcus</taxon>
    </lineage>
</organism>
<sequence>MVKNVVIHKVVTFIFTEEQLKAYWERKKVNVPFSSLTDEQYMQLAEEMLSQTSHSQLQQHLIGQGWRTEEEATGLVLAEDDSRVHMHVEIVDTSIPANPLQPLFIDRVTEIICPHCSFSFYLRHDVKRPSWMCPSCGNSIDGSR</sequence>
<evidence type="ECO:0000313" key="2">
    <source>
        <dbReference type="Proteomes" id="UP000075455"/>
    </source>
</evidence>
<dbReference type="AlphaFoldDB" id="A0A150M6W9"/>
<dbReference type="EMBL" id="LQYS01000005">
    <property type="protein sequence ID" value="KYD20101.1"/>
    <property type="molecule type" value="Genomic_DNA"/>
</dbReference>
<dbReference type="PATRIC" id="fig|81408.3.peg.3928"/>
<proteinExistence type="predicted"/>
<dbReference type="STRING" id="81408.B4119_3993"/>
<dbReference type="Proteomes" id="UP000075455">
    <property type="component" value="Unassembled WGS sequence"/>
</dbReference>
<accession>A0A150M6W9</accession>
<reference evidence="1 2" key="1">
    <citation type="submission" date="2016-01" db="EMBL/GenBank/DDBJ databases">
        <title>Draft Genome Sequences of Seven Thermophilic Sporeformers Isolated from Foods.</title>
        <authorList>
            <person name="Berendsen E.M."/>
            <person name="Wells-Bennik M.H."/>
            <person name="Krawcyk A.O."/>
            <person name="De Jong A."/>
            <person name="Holsappel S."/>
            <person name="Eijlander R.T."/>
            <person name="Kuipers O.P."/>
        </authorList>
    </citation>
    <scope>NUCLEOTIDE SEQUENCE [LARGE SCALE GENOMIC DNA]</scope>
    <source>
        <strain evidence="1 2">B4119</strain>
    </source>
</reference>
<comment type="caution">
    <text evidence="1">The sequence shown here is derived from an EMBL/GenBank/DDBJ whole genome shotgun (WGS) entry which is preliminary data.</text>
</comment>